<dbReference type="AlphaFoldDB" id="E4RSD5"/>
<accession>E4RSD5</accession>
<dbReference type="KEGG" id="lby:Lbys_1973"/>
<dbReference type="EMBL" id="CP002305">
    <property type="protein sequence ID" value="ADQ17671.1"/>
    <property type="molecule type" value="Genomic_DNA"/>
</dbReference>
<proteinExistence type="predicted"/>
<dbReference type="HOGENOM" id="CLU_1508792_0_0_10"/>
<dbReference type="Proteomes" id="UP000007435">
    <property type="component" value="Chromosome"/>
</dbReference>
<reference evidence="1 2" key="2">
    <citation type="journal article" date="2011" name="Stand. Genomic Sci.">
        <title>Complete genome sequence of Leadbetterella byssophila type strain (4M15).</title>
        <authorList>
            <person name="Abt B."/>
            <person name="Teshima H."/>
            <person name="Lucas S."/>
            <person name="Lapidus A."/>
            <person name="Del Rio T.G."/>
            <person name="Nolan M."/>
            <person name="Tice H."/>
            <person name="Cheng J.F."/>
            <person name="Pitluck S."/>
            <person name="Liolios K."/>
            <person name="Pagani I."/>
            <person name="Ivanova N."/>
            <person name="Mavromatis K."/>
            <person name="Pati A."/>
            <person name="Tapia R."/>
            <person name="Han C."/>
            <person name="Goodwin L."/>
            <person name="Chen A."/>
            <person name="Palaniappan K."/>
            <person name="Land M."/>
            <person name="Hauser L."/>
            <person name="Chang Y.J."/>
            <person name="Jeffries C.D."/>
            <person name="Rohde M."/>
            <person name="Goker M."/>
            <person name="Tindall B.J."/>
            <person name="Detter J.C."/>
            <person name="Woyke T."/>
            <person name="Bristow J."/>
            <person name="Eisen J.A."/>
            <person name="Markowitz V."/>
            <person name="Hugenholtz P."/>
            <person name="Klenk H.P."/>
            <person name="Kyrpides N.C."/>
        </authorList>
    </citation>
    <scope>NUCLEOTIDE SEQUENCE [LARGE SCALE GENOMIC DNA]</scope>
    <source>
        <strain evidence="2">DSM 17132 / JCM 16389 / KACC 11308 / NBRC 106382 / 4M15</strain>
    </source>
</reference>
<evidence type="ECO:0000313" key="1">
    <source>
        <dbReference type="EMBL" id="ADQ17671.1"/>
    </source>
</evidence>
<organism evidence="1 2">
    <name type="scientific">Leadbetterella byssophila (strain DSM 17132 / JCM 16389 / KACC 11308 / NBRC 106382 / 4M15)</name>
    <dbReference type="NCBI Taxonomy" id="649349"/>
    <lineage>
        <taxon>Bacteria</taxon>
        <taxon>Pseudomonadati</taxon>
        <taxon>Bacteroidota</taxon>
        <taxon>Cytophagia</taxon>
        <taxon>Cytophagales</taxon>
        <taxon>Leadbetterellaceae</taxon>
        <taxon>Leadbetterella</taxon>
    </lineage>
</organism>
<gene>
    <name evidence="1" type="ordered locus">Lbys_1973</name>
</gene>
<dbReference type="RefSeq" id="WP_013408719.1">
    <property type="nucleotide sequence ID" value="NC_014655.1"/>
</dbReference>
<name>E4RSD5_LEAB4</name>
<evidence type="ECO:0000313" key="2">
    <source>
        <dbReference type="Proteomes" id="UP000007435"/>
    </source>
</evidence>
<reference key="1">
    <citation type="submission" date="2010-11" db="EMBL/GenBank/DDBJ databases">
        <title>The complete genome of Leadbetterella byssophila DSM 17132.</title>
        <authorList>
            <consortium name="US DOE Joint Genome Institute (JGI-PGF)"/>
            <person name="Lucas S."/>
            <person name="Copeland A."/>
            <person name="Lapidus A."/>
            <person name="Glavina del Rio T."/>
            <person name="Dalin E."/>
            <person name="Tice H."/>
            <person name="Bruce D."/>
            <person name="Goodwin L."/>
            <person name="Pitluck S."/>
            <person name="Kyrpides N."/>
            <person name="Mavromatis K."/>
            <person name="Ivanova N."/>
            <person name="Teshima H."/>
            <person name="Brettin T."/>
            <person name="Detter J.C."/>
            <person name="Han C."/>
            <person name="Tapia R."/>
            <person name="Land M."/>
            <person name="Hauser L."/>
            <person name="Markowitz V."/>
            <person name="Cheng J.-F."/>
            <person name="Hugenholtz P."/>
            <person name="Woyke T."/>
            <person name="Wu D."/>
            <person name="Tindall B."/>
            <person name="Pomrenke H.G."/>
            <person name="Brambilla E."/>
            <person name="Klenk H.-P."/>
            <person name="Eisen J.A."/>
        </authorList>
    </citation>
    <scope>NUCLEOTIDE SEQUENCE [LARGE SCALE GENOMIC DNA]</scope>
    <source>
        <strain>DSM 17132</strain>
    </source>
</reference>
<keyword evidence="2" id="KW-1185">Reference proteome</keyword>
<sequence length="178" mass="20943">MKKQYLILAILLINITNLTSYGQSLSFADLLFSVEKMSNFGEIKKRMQKVGFSLFEENSLEKSMTFKNPSNQSEILHIGPDYFQYEFPDKENDGLKLWFNNYFTIPNIKFIGAYQQNIPEYNRAWFSTIKYYGTPEHTYKIASYLDYSQKIPSKISCIYINKGQAVDVDIFKPWTKRK</sequence>
<protein>
    <submittedName>
        <fullName evidence="1">Uncharacterized protein</fullName>
    </submittedName>
</protein>